<dbReference type="EMBL" id="PQVF01000019">
    <property type="protein sequence ID" value="POY34768.1"/>
    <property type="molecule type" value="Genomic_DNA"/>
</dbReference>
<sequence length="505" mass="57616">MNCLVKKYKAITPLLLLLLITVCNSCKKNDDEPEVAVKFNKFSLSSSQNSPYLYTSIEFEIKDSVLTGRVPYLTTVSSLVPTFETGATSVTVNNVVQKSGVNALDFSKPVRYKLTDAKGKSSEFVIKLVNFTGLPIVNITTEGGAAITSKEEYLNGHVTINGLGGFSDFDGDLKIKGRGNSTWWLPKKPYKIKFDKKQSLLGMPQDKEWVLLANYTDKSQLRNATGLLMGQMSGLEWTPKAQYVEVYLNNTYQGSYQLCEAIKVAPSRVNVTDNGYLLEIDQLDRLDPGDAYFYTSTLLVNIKEPVVQVDDERYTYIKNYVNEMERVLFSADFANPQTGYAKYIDVPSFIDWYLINEIAKNQDANFFSSCYMNMVPNGKLKMGPIWDFDIGFGNVNYDNNHEVEGFWVQRASWMNRLFQDPAFVKQVKQRFLYFKDHKSQIIDNINSGAVKLKWTATENDKIWNTLYNYTWPNYAVYGSYDNEVGELKRWINARMVWLDGAFAKM</sequence>
<dbReference type="InterPro" id="IPR014867">
    <property type="entry name" value="Spore_coat_CotH_CotH2/3/7"/>
</dbReference>
<dbReference type="RefSeq" id="WP_103790695.1">
    <property type="nucleotide sequence ID" value="NZ_PQVF01000019.1"/>
</dbReference>
<feature type="signal peptide" evidence="1">
    <location>
        <begin position="1"/>
        <end position="25"/>
    </location>
</feature>
<dbReference type="Gene3D" id="2.60.40.2340">
    <property type="match status" value="1"/>
</dbReference>
<name>A0A2S4ZWM5_9SPHI</name>
<reference evidence="2 3" key="1">
    <citation type="submission" date="2018-01" db="EMBL/GenBank/DDBJ databases">
        <authorList>
            <person name="Gaut B.S."/>
            <person name="Morton B.R."/>
            <person name="Clegg M.T."/>
            <person name="Duvall M.R."/>
        </authorList>
    </citation>
    <scope>NUCLEOTIDE SEQUENCE [LARGE SCALE GENOMIC DNA]</scope>
    <source>
        <strain evidence="2 3">HR-AV</strain>
    </source>
</reference>
<proteinExistence type="predicted"/>
<protein>
    <recommendedName>
        <fullName evidence="4">Spore coat protein CotH</fullName>
    </recommendedName>
</protein>
<evidence type="ECO:0000313" key="3">
    <source>
        <dbReference type="Proteomes" id="UP000236893"/>
    </source>
</evidence>
<accession>A0A2S4ZWM5</accession>
<dbReference type="Pfam" id="PF08757">
    <property type="entry name" value="CotH"/>
    <property type="match status" value="1"/>
</dbReference>
<dbReference type="OrthoDB" id="9803752at2"/>
<evidence type="ECO:0000256" key="1">
    <source>
        <dbReference type="SAM" id="SignalP"/>
    </source>
</evidence>
<keyword evidence="1" id="KW-0732">Signal</keyword>
<organism evidence="2 3">
    <name type="scientific">Solitalea longa</name>
    <dbReference type="NCBI Taxonomy" id="2079460"/>
    <lineage>
        <taxon>Bacteria</taxon>
        <taxon>Pseudomonadati</taxon>
        <taxon>Bacteroidota</taxon>
        <taxon>Sphingobacteriia</taxon>
        <taxon>Sphingobacteriales</taxon>
        <taxon>Sphingobacteriaceae</taxon>
        <taxon>Solitalea</taxon>
    </lineage>
</organism>
<feature type="chain" id="PRO_5015765392" description="Spore coat protein CotH" evidence="1">
    <location>
        <begin position="26"/>
        <end position="505"/>
    </location>
</feature>
<evidence type="ECO:0000313" key="2">
    <source>
        <dbReference type="EMBL" id="POY34768.1"/>
    </source>
</evidence>
<keyword evidence="3" id="KW-1185">Reference proteome</keyword>
<gene>
    <name evidence="2" type="ORF">C3K47_18720</name>
</gene>
<dbReference type="Proteomes" id="UP000236893">
    <property type="component" value="Unassembled WGS sequence"/>
</dbReference>
<evidence type="ECO:0008006" key="4">
    <source>
        <dbReference type="Google" id="ProtNLM"/>
    </source>
</evidence>
<comment type="caution">
    <text evidence="2">The sequence shown here is derived from an EMBL/GenBank/DDBJ whole genome shotgun (WGS) entry which is preliminary data.</text>
</comment>
<dbReference type="AlphaFoldDB" id="A0A2S4ZWM5"/>